<comment type="caution">
    <text evidence="2">The sequence shown here is derived from an EMBL/GenBank/DDBJ whole genome shotgun (WGS) entry which is preliminary data.</text>
</comment>
<dbReference type="EMBL" id="BTGU01002230">
    <property type="protein sequence ID" value="GMN35704.1"/>
    <property type="molecule type" value="Genomic_DNA"/>
</dbReference>
<accession>A0AA87ZKQ8</accession>
<dbReference type="EMBL" id="BTGU01002231">
    <property type="protein sequence ID" value="GMN35717.1"/>
    <property type="molecule type" value="Genomic_DNA"/>
</dbReference>
<dbReference type="AlphaFoldDB" id="A0AA87ZKQ8"/>
<keyword evidence="3" id="KW-1185">Reference proteome</keyword>
<reference evidence="2" key="1">
    <citation type="submission" date="2023-07" db="EMBL/GenBank/DDBJ databases">
        <title>draft genome sequence of fig (Ficus carica).</title>
        <authorList>
            <person name="Takahashi T."/>
            <person name="Nishimura K."/>
        </authorList>
    </citation>
    <scope>NUCLEOTIDE SEQUENCE</scope>
</reference>
<dbReference type="Gramene" id="FCD_00029439-RA">
    <property type="protein sequence ID" value="FCD_00029439-RA:cds"/>
    <property type="gene ID" value="FCD_00029439"/>
</dbReference>
<name>A0AA87ZKQ8_FICCA</name>
<evidence type="ECO:0000313" key="1">
    <source>
        <dbReference type="EMBL" id="GMN35704.1"/>
    </source>
</evidence>
<sequence>MSPTDLALREGRSMAKCLFSKAILKMPKPEKFTALNMKTFDGKTDLVDFLHLFRQVMMLEMSNENLLFHLQQKRKEDYGRPDECEDEINESLKTFLKRLTHELNKVEVVDKRVVANIFRDGLIRKHKLHEMLTRESPKCMADVTLKAEGSIRAEEVGYVKYSPSFLINRRVQVTNMPRDRQQEKQTEPLELGNCGRNRFMIKVDGTMNSSTIEGCV</sequence>
<dbReference type="Proteomes" id="UP001187192">
    <property type="component" value="Unassembled WGS sequence"/>
</dbReference>
<evidence type="ECO:0000313" key="3">
    <source>
        <dbReference type="Proteomes" id="UP001187192"/>
    </source>
</evidence>
<gene>
    <name evidence="1" type="ORF">TIFTF001_042270</name>
    <name evidence="2" type="ORF">TIFTF001_042272</name>
</gene>
<evidence type="ECO:0000313" key="2">
    <source>
        <dbReference type="EMBL" id="GMN35717.1"/>
    </source>
</evidence>
<organism evidence="2 3">
    <name type="scientific">Ficus carica</name>
    <name type="common">Common fig</name>
    <dbReference type="NCBI Taxonomy" id="3494"/>
    <lineage>
        <taxon>Eukaryota</taxon>
        <taxon>Viridiplantae</taxon>
        <taxon>Streptophyta</taxon>
        <taxon>Embryophyta</taxon>
        <taxon>Tracheophyta</taxon>
        <taxon>Spermatophyta</taxon>
        <taxon>Magnoliopsida</taxon>
        <taxon>eudicotyledons</taxon>
        <taxon>Gunneridae</taxon>
        <taxon>Pentapetalae</taxon>
        <taxon>rosids</taxon>
        <taxon>fabids</taxon>
        <taxon>Rosales</taxon>
        <taxon>Moraceae</taxon>
        <taxon>Ficeae</taxon>
        <taxon>Ficus</taxon>
    </lineage>
</organism>
<proteinExistence type="predicted"/>
<evidence type="ECO:0008006" key="4">
    <source>
        <dbReference type="Google" id="ProtNLM"/>
    </source>
</evidence>
<protein>
    <recommendedName>
        <fullName evidence="4">Retrotransposon gag domain-containing protein</fullName>
    </recommendedName>
</protein>